<accession>A0A2U2B9A4</accession>
<evidence type="ECO:0000313" key="1">
    <source>
        <dbReference type="EMBL" id="PWD99624.1"/>
    </source>
</evidence>
<comment type="caution">
    <text evidence="1">The sequence shown here is derived from an EMBL/GenBank/DDBJ whole genome shotgun (WGS) entry which is preliminary data.</text>
</comment>
<dbReference type="Proteomes" id="UP000244956">
    <property type="component" value="Unassembled WGS sequence"/>
</dbReference>
<evidence type="ECO:0000313" key="2">
    <source>
        <dbReference type="Proteomes" id="UP000244956"/>
    </source>
</evidence>
<sequence>MGANYHFAEAFALLKSVIGSLSNNLFIGLTDVSAALNMTRDCCFIVFGQLLVNETLITVRLCHFAYPKSPISAG</sequence>
<dbReference type="AlphaFoldDB" id="A0A2U2B9A4"/>
<keyword evidence="2" id="KW-1185">Reference proteome</keyword>
<gene>
    <name evidence="1" type="ORF">DDZ16_09260</name>
</gene>
<reference evidence="1 2" key="1">
    <citation type="submission" date="2018-05" db="EMBL/GenBank/DDBJ databases">
        <title>Marinilabilia rubrum sp. nov., isolated from saltern sediment.</title>
        <authorList>
            <person name="Zhang R."/>
        </authorList>
    </citation>
    <scope>NUCLEOTIDE SEQUENCE [LARGE SCALE GENOMIC DNA]</scope>
    <source>
        <strain evidence="1 2">WTE16</strain>
    </source>
</reference>
<organism evidence="1 2">
    <name type="scientific">Marinilabilia rubra</name>
    <dbReference type="NCBI Taxonomy" id="2162893"/>
    <lineage>
        <taxon>Bacteria</taxon>
        <taxon>Pseudomonadati</taxon>
        <taxon>Bacteroidota</taxon>
        <taxon>Bacteroidia</taxon>
        <taxon>Marinilabiliales</taxon>
        <taxon>Marinilabiliaceae</taxon>
        <taxon>Marinilabilia</taxon>
    </lineage>
</organism>
<dbReference type="EMBL" id="QEWP01000006">
    <property type="protein sequence ID" value="PWD99624.1"/>
    <property type="molecule type" value="Genomic_DNA"/>
</dbReference>
<protein>
    <submittedName>
        <fullName evidence="1">Uncharacterized protein</fullName>
    </submittedName>
</protein>
<name>A0A2U2B9A4_9BACT</name>
<dbReference type="RefSeq" id="WP_109264164.1">
    <property type="nucleotide sequence ID" value="NZ_QEWP01000006.1"/>
</dbReference>
<proteinExistence type="predicted"/>